<reference evidence="1 2" key="1">
    <citation type="journal article" date="2023" name="Nucleic Acids Res.">
        <title>The hologenome of Daphnia magna reveals possible DNA methylation and microbiome-mediated evolution of the host genome.</title>
        <authorList>
            <person name="Chaturvedi A."/>
            <person name="Li X."/>
            <person name="Dhandapani V."/>
            <person name="Marshall H."/>
            <person name="Kissane S."/>
            <person name="Cuenca-Cambronero M."/>
            <person name="Asole G."/>
            <person name="Calvet F."/>
            <person name="Ruiz-Romero M."/>
            <person name="Marangio P."/>
            <person name="Guigo R."/>
            <person name="Rago D."/>
            <person name="Mirbahai L."/>
            <person name="Eastwood N."/>
            <person name="Colbourne J.K."/>
            <person name="Zhou J."/>
            <person name="Mallon E."/>
            <person name="Orsini L."/>
        </authorList>
    </citation>
    <scope>NUCLEOTIDE SEQUENCE [LARGE SCALE GENOMIC DNA]</scope>
    <source>
        <strain evidence="1">LRV0_1</strain>
    </source>
</reference>
<comment type="caution">
    <text evidence="1">The sequence shown here is derived from an EMBL/GenBank/DDBJ whole genome shotgun (WGS) entry which is preliminary data.</text>
</comment>
<name>A0ABR0AH72_9CRUS</name>
<accession>A0ABR0AH72</accession>
<organism evidence="1 2">
    <name type="scientific">Daphnia magna</name>
    <dbReference type="NCBI Taxonomy" id="35525"/>
    <lineage>
        <taxon>Eukaryota</taxon>
        <taxon>Metazoa</taxon>
        <taxon>Ecdysozoa</taxon>
        <taxon>Arthropoda</taxon>
        <taxon>Crustacea</taxon>
        <taxon>Branchiopoda</taxon>
        <taxon>Diplostraca</taxon>
        <taxon>Cladocera</taxon>
        <taxon>Anomopoda</taxon>
        <taxon>Daphniidae</taxon>
        <taxon>Daphnia</taxon>
    </lineage>
</organism>
<dbReference type="EMBL" id="JAOYFB010000037">
    <property type="protein sequence ID" value="KAK4024485.1"/>
    <property type="molecule type" value="Genomic_DNA"/>
</dbReference>
<sequence length="81" mass="9438">MSYDGEMHRRSITAYFADYAPRRPKNLIKVNVPPNSSDSRTTDYELDQIQHPRDRWNSAEVENTNFLTDIGIKRPTVINDV</sequence>
<gene>
    <name evidence="1" type="ORF">OUZ56_009908</name>
</gene>
<evidence type="ECO:0000313" key="2">
    <source>
        <dbReference type="Proteomes" id="UP001234178"/>
    </source>
</evidence>
<keyword evidence="2" id="KW-1185">Reference proteome</keyword>
<evidence type="ECO:0000313" key="1">
    <source>
        <dbReference type="EMBL" id="KAK4024485.1"/>
    </source>
</evidence>
<protein>
    <submittedName>
        <fullName evidence="1">Uncharacterized protein</fullName>
    </submittedName>
</protein>
<dbReference type="Proteomes" id="UP001234178">
    <property type="component" value="Unassembled WGS sequence"/>
</dbReference>
<proteinExistence type="predicted"/>